<dbReference type="PANTHER" id="PTHR45566:SF1">
    <property type="entry name" value="HTH-TYPE TRANSCRIPTIONAL REGULATOR YHJB-RELATED"/>
    <property type="match status" value="1"/>
</dbReference>
<evidence type="ECO:0000259" key="2">
    <source>
        <dbReference type="PROSITE" id="PS50110"/>
    </source>
</evidence>
<proteinExistence type="predicted"/>
<dbReference type="EMBL" id="FNDQ01000003">
    <property type="protein sequence ID" value="SDH37670.1"/>
    <property type="molecule type" value="Genomic_DNA"/>
</dbReference>
<organism evidence="3 4">
    <name type="scientific">Myroides phaeus</name>
    <dbReference type="NCBI Taxonomy" id="702745"/>
    <lineage>
        <taxon>Bacteria</taxon>
        <taxon>Pseudomonadati</taxon>
        <taxon>Bacteroidota</taxon>
        <taxon>Flavobacteriia</taxon>
        <taxon>Flavobacteriales</taxon>
        <taxon>Flavobacteriaceae</taxon>
        <taxon>Myroides</taxon>
    </lineage>
</organism>
<dbReference type="Gene3D" id="3.40.50.2300">
    <property type="match status" value="1"/>
</dbReference>
<gene>
    <name evidence="3" type="ORF">SAMN05421818_1034</name>
</gene>
<dbReference type="InterPro" id="IPR036388">
    <property type="entry name" value="WH-like_DNA-bd_sf"/>
</dbReference>
<accession>A0A1G8BY80</accession>
<dbReference type="RefSeq" id="WP_090405402.1">
    <property type="nucleotide sequence ID" value="NZ_FNDQ01000003.1"/>
</dbReference>
<dbReference type="GO" id="GO:0000160">
    <property type="term" value="P:phosphorelay signal transduction system"/>
    <property type="evidence" value="ECO:0007669"/>
    <property type="project" value="InterPro"/>
</dbReference>
<evidence type="ECO:0000313" key="3">
    <source>
        <dbReference type="EMBL" id="SDH37670.1"/>
    </source>
</evidence>
<dbReference type="InterPro" id="IPR051015">
    <property type="entry name" value="EvgA-like"/>
</dbReference>
<name>A0A1G8BY80_9FLAO</name>
<sequence length="223" mass="25361">MIKKILVVEDYDSINVGIVTALSEQTNAEIYSTKYCDDAWLKIQSAEHNNSPFDLIISDLSFEQDHRETKLHGGIDLIRQVKQCYPKIKIIVYSIENRYIEINDLLEHLQVNAFISKGRNSIKELVEAINYIQKDTNVPYLSAEIFEVKNNPTSLILQDEDLAILKLLSEGYSQSEMGNKLKEDELCISSKSSIEKRISKLRISLNAKNATHLVSIAKDMGII</sequence>
<dbReference type="PANTHER" id="PTHR45566">
    <property type="entry name" value="HTH-TYPE TRANSCRIPTIONAL REGULATOR YHJB-RELATED"/>
    <property type="match status" value="1"/>
</dbReference>
<dbReference type="GO" id="GO:0003677">
    <property type="term" value="F:DNA binding"/>
    <property type="evidence" value="ECO:0007669"/>
    <property type="project" value="UniProtKB-KW"/>
</dbReference>
<dbReference type="PROSITE" id="PS50110">
    <property type="entry name" value="RESPONSE_REGULATORY"/>
    <property type="match status" value="1"/>
</dbReference>
<reference evidence="4" key="1">
    <citation type="submission" date="2016-10" db="EMBL/GenBank/DDBJ databases">
        <authorList>
            <person name="Varghese N."/>
            <person name="Submissions S."/>
        </authorList>
    </citation>
    <scope>NUCLEOTIDE SEQUENCE [LARGE SCALE GENOMIC DNA]</scope>
    <source>
        <strain evidence="4">DSM 23313</strain>
    </source>
</reference>
<dbReference type="Proteomes" id="UP000243588">
    <property type="component" value="Unassembled WGS sequence"/>
</dbReference>
<dbReference type="InterPro" id="IPR011006">
    <property type="entry name" value="CheY-like_superfamily"/>
</dbReference>
<keyword evidence="4" id="KW-1185">Reference proteome</keyword>
<dbReference type="Pfam" id="PF00072">
    <property type="entry name" value="Response_reg"/>
    <property type="match status" value="1"/>
</dbReference>
<keyword evidence="1" id="KW-0597">Phosphoprotein</keyword>
<dbReference type="InterPro" id="IPR001789">
    <property type="entry name" value="Sig_transdc_resp-reg_receiver"/>
</dbReference>
<dbReference type="Gene3D" id="1.10.10.10">
    <property type="entry name" value="Winged helix-like DNA-binding domain superfamily/Winged helix DNA-binding domain"/>
    <property type="match status" value="1"/>
</dbReference>
<feature type="modified residue" description="4-aspartylphosphate" evidence="1">
    <location>
        <position position="59"/>
    </location>
</feature>
<dbReference type="STRING" id="702745.SAMN05421818_1034"/>
<evidence type="ECO:0000256" key="1">
    <source>
        <dbReference type="PROSITE-ProRule" id="PRU00169"/>
    </source>
</evidence>
<dbReference type="SUPFAM" id="SSF52172">
    <property type="entry name" value="CheY-like"/>
    <property type="match status" value="1"/>
</dbReference>
<feature type="domain" description="Response regulatory" evidence="2">
    <location>
        <begin position="4"/>
        <end position="132"/>
    </location>
</feature>
<keyword evidence="3" id="KW-0238">DNA-binding</keyword>
<evidence type="ECO:0000313" key="4">
    <source>
        <dbReference type="Proteomes" id="UP000243588"/>
    </source>
</evidence>
<protein>
    <submittedName>
        <fullName evidence="3">DNA-binding response regulator, NarL/FixJ family, contains REC and HTH domains</fullName>
    </submittedName>
</protein>
<dbReference type="AlphaFoldDB" id="A0A1G8BY80"/>